<keyword evidence="8" id="KW-1185">Reference proteome</keyword>
<gene>
    <name evidence="7" type="ORF">JF922_00660</name>
</gene>
<feature type="domain" description="D-isomer specific 2-hydroxyacid dehydrogenase NAD-binding" evidence="6">
    <location>
        <begin position="129"/>
        <end position="303"/>
    </location>
</feature>
<evidence type="ECO:0000313" key="8">
    <source>
        <dbReference type="Proteomes" id="UP000612893"/>
    </source>
</evidence>
<dbReference type="PANTHER" id="PTHR42789:SF1">
    <property type="entry name" value="D-ISOMER SPECIFIC 2-HYDROXYACID DEHYDROGENASE FAMILY PROTEIN (AFU_ORTHOLOGUE AFUA_6G10090)"/>
    <property type="match status" value="1"/>
</dbReference>
<dbReference type="SUPFAM" id="SSF52283">
    <property type="entry name" value="Formate/glycerate dehydrogenase catalytic domain-like"/>
    <property type="match status" value="1"/>
</dbReference>
<keyword evidence="3" id="KW-0520">NAD</keyword>
<reference evidence="7" key="1">
    <citation type="submission" date="2020-10" db="EMBL/GenBank/DDBJ databases">
        <title>Ca. Dormibacterota MAGs.</title>
        <authorList>
            <person name="Montgomery K."/>
        </authorList>
    </citation>
    <scope>NUCLEOTIDE SEQUENCE [LARGE SCALE GENOMIC DNA]</scope>
    <source>
        <strain evidence="7">SC8812_S17_10</strain>
    </source>
</reference>
<feature type="domain" description="D-isomer specific 2-hydroxyacid dehydrogenase catalytic" evidence="5">
    <location>
        <begin position="33"/>
        <end position="334"/>
    </location>
</feature>
<dbReference type="Pfam" id="PF02826">
    <property type="entry name" value="2-Hacid_dh_C"/>
    <property type="match status" value="1"/>
</dbReference>
<evidence type="ECO:0000313" key="7">
    <source>
        <dbReference type="EMBL" id="MBJ7596586.1"/>
    </source>
</evidence>
<name>A0A934N5G4_9BACT</name>
<evidence type="ECO:0008006" key="9">
    <source>
        <dbReference type="Google" id="ProtNLM"/>
    </source>
</evidence>
<evidence type="ECO:0000256" key="1">
    <source>
        <dbReference type="ARBA" id="ARBA00005854"/>
    </source>
</evidence>
<evidence type="ECO:0000256" key="3">
    <source>
        <dbReference type="ARBA" id="ARBA00023027"/>
    </source>
</evidence>
<keyword evidence="2 4" id="KW-0560">Oxidoreductase</keyword>
<dbReference type="Gene3D" id="3.40.50.720">
    <property type="entry name" value="NAD(P)-binding Rossmann-like Domain"/>
    <property type="match status" value="2"/>
</dbReference>
<organism evidence="7 8">
    <name type="scientific">Candidatus Nephthysia bennettiae</name>
    <dbReference type="NCBI Taxonomy" id="3127016"/>
    <lineage>
        <taxon>Bacteria</taxon>
        <taxon>Bacillati</taxon>
        <taxon>Candidatus Dormiibacterota</taxon>
        <taxon>Candidatus Dormibacteria</taxon>
        <taxon>Candidatus Dormibacterales</taxon>
        <taxon>Candidatus Dormibacteraceae</taxon>
        <taxon>Candidatus Nephthysia</taxon>
    </lineage>
</organism>
<proteinExistence type="inferred from homology"/>
<evidence type="ECO:0000259" key="6">
    <source>
        <dbReference type="Pfam" id="PF02826"/>
    </source>
</evidence>
<evidence type="ECO:0000256" key="4">
    <source>
        <dbReference type="RuleBase" id="RU003719"/>
    </source>
</evidence>
<dbReference type="Proteomes" id="UP000612893">
    <property type="component" value="Unassembled WGS sequence"/>
</dbReference>
<dbReference type="AlphaFoldDB" id="A0A934N5G4"/>
<dbReference type="Pfam" id="PF00389">
    <property type="entry name" value="2-Hacid_dh"/>
    <property type="match status" value="1"/>
</dbReference>
<dbReference type="InterPro" id="IPR006139">
    <property type="entry name" value="D-isomer_2_OHA_DH_cat_dom"/>
</dbReference>
<dbReference type="GO" id="GO:0051287">
    <property type="term" value="F:NAD binding"/>
    <property type="evidence" value="ECO:0007669"/>
    <property type="project" value="InterPro"/>
</dbReference>
<evidence type="ECO:0000256" key="2">
    <source>
        <dbReference type="ARBA" id="ARBA00023002"/>
    </source>
</evidence>
<dbReference type="InterPro" id="IPR036291">
    <property type="entry name" value="NAD(P)-bd_dom_sf"/>
</dbReference>
<dbReference type="FunFam" id="3.40.50.720:FF:000203">
    <property type="entry name" value="D-3-phosphoglycerate dehydrogenase (SerA)"/>
    <property type="match status" value="1"/>
</dbReference>
<dbReference type="RefSeq" id="WP_338198414.1">
    <property type="nucleotide sequence ID" value="NZ_JAEKNR010000011.1"/>
</dbReference>
<protein>
    <recommendedName>
        <fullName evidence="9">Glycerate dehydrogenase</fullName>
    </recommendedName>
</protein>
<dbReference type="InterPro" id="IPR050857">
    <property type="entry name" value="D-2-hydroxyacid_DH"/>
</dbReference>
<accession>A0A934N5G4</accession>
<dbReference type="PANTHER" id="PTHR42789">
    <property type="entry name" value="D-ISOMER SPECIFIC 2-HYDROXYACID DEHYDROGENASE FAMILY PROTEIN (AFU_ORTHOLOGUE AFUA_6G10090)"/>
    <property type="match status" value="1"/>
</dbReference>
<evidence type="ECO:0000259" key="5">
    <source>
        <dbReference type="Pfam" id="PF00389"/>
    </source>
</evidence>
<dbReference type="EMBL" id="JAEKNR010000011">
    <property type="protein sequence ID" value="MBJ7596586.1"/>
    <property type="molecule type" value="Genomic_DNA"/>
</dbReference>
<sequence length="340" mass="35767">MGGSAAPGRDGESDRPRIVVVDDHPPLFGSAEHPALQPLARVAEIAVHSSRWKDREEFLSRLAGADIAVNVRAYSKFDAESLEHAPGLRLINVVGTGVDNVDLDAATRRGVTVCNTPGVASEAVAELALGLLFAAARGIARSDRELREGIWAHRFNVELRGKTLGLLGLGAIGRRMAMLGSGIGMRVIAWNRTPGRAAELGLPVEEVEFDEVFRSSDAVSLHLRSTPATAGIVGARELALMKPAAILVNTARAALIDLPALAEALRAGRLAGAGLDVHQVEPLPVEQNLFRDLDSAVLTPHVGSISPDADERSIAATVANILAYLEGRPSNVVNPAGTAC</sequence>
<dbReference type="GO" id="GO:0016616">
    <property type="term" value="F:oxidoreductase activity, acting on the CH-OH group of donors, NAD or NADP as acceptor"/>
    <property type="evidence" value="ECO:0007669"/>
    <property type="project" value="InterPro"/>
</dbReference>
<comment type="caution">
    <text evidence="7">The sequence shown here is derived from an EMBL/GenBank/DDBJ whole genome shotgun (WGS) entry which is preliminary data.</text>
</comment>
<comment type="similarity">
    <text evidence="1 4">Belongs to the D-isomer specific 2-hydroxyacid dehydrogenase family.</text>
</comment>
<dbReference type="SUPFAM" id="SSF51735">
    <property type="entry name" value="NAD(P)-binding Rossmann-fold domains"/>
    <property type="match status" value="1"/>
</dbReference>
<dbReference type="InterPro" id="IPR006140">
    <property type="entry name" value="D-isomer_DH_NAD-bd"/>
</dbReference>